<dbReference type="RefSeq" id="WP_263050813.1">
    <property type="nucleotide sequence ID" value="NZ_CP106735.1"/>
</dbReference>
<dbReference type="InterPro" id="IPR011071">
    <property type="entry name" value="Lyase_8-like_C"/>
</dbReference>
<feature type="chain" id="PRO_5047548399" evidence="6">
    <location>
        <begin position="27"/>
        <end position="1076"/>
    </location>
</feature>
<reference evidence="10" key="1">
    <citation type="submission" date="2022-10" db="EMBL/GenBank/DDBJ databases">
        <title>Comparative genomics and taxonomic characterization of three novel marine species of genus Reichenbachiella exhibiting antioxidant and polysaccharide degradation activities.</title>
        <authorList>
            <person name="Muhammad N."/>
            <person name="Lee Y.-J."/>
            <person name="Ko J."/>
            <person name="Kim S.-G."/>
        </authorList>
    </citation>
    <scope>NUCLEOTIDE SEQUENCE</scope>
    <source>
        <strain evidence="10">Wsw4-B4</strain>
    </source>
</reference>
<dbReference type="InterPro" id="IPR014718">
    <property type="entry name" value="GH-type_carb-bd"/>
</dbReference>
<dbReference type="InterPro" id="IPR039174">
    <property type="entry name" value="Chondroitin_ABC_lyase"/>
</dbReference>
<dbReference type="Pfam" id="PF09093">
    <property type="entry name" value="Lyase_catalyt"/>
    <property type="match status" value="1"/>
</dbReference>
<dbReference type="InterPro" id="IPR015176">
    <property type="entry name" value="Lyase_N"/>
</dbReference>
<comment type="subunit">
    <text evidence="3">Monomer.</text>
</comment>
<keyword evidence="5 10" id="KW-0456">Lyase</keyword>
<protein>
    <submittedName>
        <fullName evidence="10">Chondroitinase family polysaccharide lyase</fullName>
    </submittedName>
</protein>
<dbReference type="SUPFAM" id="SSF49785">
    <property type="entry name" value="Galactose-binding domain-like"/>
    <property type="match status" value="1"/>
</dbReference>
<dbReference type="Proteomes" id="UP001062165">
    <property type="component" value="Chromosome"/>
</dbReference>
<evidence type="ECO:0000259" key="7">
    <source>
        <dbReference type="Pfam" id="PF02278"/>
    </source>
</evidence>
<evidence type="ECO:0000256" key="3">
    <source>
        <dbReference type="ARBA" id="ARBA00011245"/>
    </source>
</evidence>
<proteinExistence type="inferred from homology"/>
<dbReference type="InterPro" id="IPR015177">
    <property type="entry name" value="Lyase_catalyt"/>
</dbReference>
<dbReference type="PANTHER" id="PTHR37322:SF3">
    <property type="entry name" value="CHONDROITIN SULFATE ABC EXOLYASE"/>
    <property type="match status" value="1"/>
</dbReference>
<gene>
    <name evidence="10" type="ORF">N7E81_17080</name>
</gene>
<evidence type="ECO:0000313" key="11">
    <source>
        <dbReference type="Proteomes" id="UP001062165"/>
    </source>
</evidence>
<dbReference type="InterPro" id="IPR008929">
    <property type="entry name" value="Chondroitin_lyas"/>
</dbReference>
<evidence type="ECO:0000256" key="5">
    <source>
        <dbReference type="ARBA" id="ARBA00023239"/>
    </source>
</evidence>
<dbReference type="Gene3D" id="2.70.98.10">
    <property type="match status" value="1"/>
</dbReference>
<dbReference type="EMBL" id="CP106735">
    <property type="protein sequence ID" value="UXX79070.1"/>
    <property type="molecule type" value="Genomic_DNA"/>
</dbReference>
<dbReference type="InterPro" id="IPR003159">
    <property type="entry name" value="Lyase_8_central_dom"/>
</dbReference>
<evidence type="ECO:0000256" key="2">
    <source>
        <dbReference type="ARBA" id="ARBA00006699"/>
    </source>
</evidence>
<dbReference type="GO" id="GO:0016829">
    <property type="term" value="F:lyase activity"/>
    <property type="evidence" value="ECO:0007669"/>
    <property type="project" value="UniProtKB-KW"/>
</dbReference>
<dbReference type="Gene3D" id="2.60.220.10">
    <property type="entry name" value="Polysaccharide lyase family 8-like, C-terminal"/>
    <property type="match status" value="1"/>
</dbReference>
<keyword evidence="6" id="KW-0732">Signal</keyword>
<evidence type="ECO:0000256" key="6">
    <source>
        <dbReference type="SAM" id="SignalP"/>
    </source>
</evidence>
<feature type="domain" description="Lyase N-terminal" evidence="8">
    <location>
        <begin position="36"/>
        <end position="212"/>
    </location>
</feature>
<name>A0ABY6D5G4_9BACT</name>
<evidence type="ECO:0000259" key="9">
    <source>
        <dbReference type="Pfam" id="PF09093"/>
    </source>
</evidence>
<organism evidence="10 11">
    <name type="scientific">Reichenbachiella carrageenanivorans</name>
    <dbReference type="NCBI Taxonomy" id="2979869"/>
    <lineage>
        <taxon>Bacteria</taxon>
        <taxon>Pseudomonadati</taxon>
        <taxon>Bacteroidota</taxon>
        <taxon>Cytophagia</taxon>
        <taxon>Cytophagales</taxon>
        <taxon>Reichenbachiellaceae</taxon>
        <taxon>Reichenbachiella</taxon>
    </lineage>
</organism>
<evidence type="ECO:0000259" key="8">
    <source>
        <dbReference type="Pfam" id="PF09092"/>
    </source>
</evidence>
<keyword evidence="11" id="KW-1185">Reference proteome</keyword>
<feature type="domain" description="Polysaccharide lyase family 8 central" evidence="7">
    <location>
        <begin position="644"/>
        <end position="902"/>
    </location>
</feature>
<evidence type="ECO:0000256" key="4">
    <source>
        <dbReference type="ARBA" id="ARBA00022837"/>
    </source>
</evidence>
<keyword evidence="4" id="KW-0106">Calcium</keyword>
<dbReference type="InterPro" id="IPR011013">
    <property type="entry name" value="Gal_mutarotase_sf_dom"/>
</dbReference>
<accession>A0ABY6D5G4</accession>
<feature type="domain" description="Lyase catalytic" evidence="9">
    <location>
        <begin position="242"/>
        <end position="537"/>
    </location>
</feature>
<dbReference type="SUPFAM" id="SSF48230">
    <property type="entry name" value="Chondroitin AC/alginate lyase"/>
    <property type="match status" value="1"/>
</dbReference>
<dbReference type="Gene3D" id="1.50.10.100">
    <property type="entry name" value="Chondroitin AC/alginate lyase"/>
    <property type="match status" value="1"/>
</dbReference>
<comment type="similarity">
    <text evidence="2">Belongs to the polysaccharide lyase 8 family.</text>
</comment>
<dbReference type="PANTHER" id="PTHR37322">
    <property type="match status" value="1"/>
</dbReference>
<evidence type="ECO:0000313" key="10">
    <source>
        <dbReference type="EMBL" id="UXX79070.1"/>
    </source>
</evidence>
<evidence type="ECO:0000256" key="1">
    <source>
        <dbReference type="ARBA" id="ARBA00001913"/>
    </source>
</evidence>
<dbReference type="SUPFAM" id="SSF74650">
    <property type="entry name" value="Galactose mutarotase-like"/>
    <property type="match status" value="1"/>
</dbReference>
<dbReference type="Pfam" id="PF02278">
    <property type="entry name" value="Lyase_8"/>
    <property type="match status" value="1"/>
</dbReference>
<comment type="cofactor">
    <cofactor evidence="1">
        <name>Ca(2+)</name>
        <dbReference type="ChEBI" id="CHEBI:29108"/>
    </cofactor>
</comment>
<dbReference type="Pfam" id="PF09092">
    <property type="entry name" value="Lyase_N"/>
    <property type="match status" value="1"/>
</dbReference>
<sequence>MSVLKVGKKVKLLVAIVLGVCLSAHGQDVQTPVRVMESFEEGIPAGLESTGGRISIDTLRMKYGEKSLKWDWSGNAVLTFDTPIGYQKQRLVTDLSKLSNGHGGSEKNPVLAPPRGFFLWIYNDKASNQRIRFQFGRGDEVDCEFDYNLNFKGWRTVVVGYDRGDMRGVPREDMTRLTINAPATGSGTFYLDVMGLSVPMNPRTVNPNPQLPEIDMHPRLVSQYPHLLYEYSKYRPTFPLEPLTDEVVADFRTLEAQALEFWLPAYEQQKWNEQKIAGIRKRFEAFEITRSGDQIYGRPLVKSHIMTDHFNEMDMSNKELLEGVMIWKTKFDALMGDLAKAYRWTNSETSKKELESMFIDLFDYGIDQGFDTGAGLGWMHHYSYCIRAYAPAMFLMKEVLLKHDKLNKAIEICKWFYSFNQVYNEAYVYGFEGRTGINADESQGLLSQRLTTALLMEDSPEKARDLKHFSSYFSNITTAYAHALDETFKPDGTVFHHAGHAYGYGGRAVFGTVATLYMLSSTSFSATQPAYDRMSNVVETLYLGLFGTEKREAPKAFASIRFSIYELNEQFYIIPALMALASPARDEVMESEYLELIGKEKPYKPEFQYWLDKIERRNKITSDFQYVGFKMLPYSNVGIRRQQNDWMITVRGHSKYVIPFESWGSSFFAYPLYIAHGYLDIAYPSSLDSSTPSDGTTWVPGFDWHRWPGSTTVRLPYDQMETNPGQVRDEGGEYLLSDQAFSGGVSSTTGLGLYAFQFKGHDKFGLESFTGKKSYFFFGEYVVCIGSDITSGLTAHDVETTLFQTALVDTSLPTATSEGSLSDFPIEKQMIGNQSFWAIDSRGSGYFLSGEMMKKGIQFYRNTQTNPDAIGKKELSGDFVSAYINHGSAPDQASYQYIVMADATPAKMETFATEMNEKTPPFSVLQSDENAHVVHWAKGQSTAYAVYAPSGLGFKKGTVKAVNKSSTFITESEGNLLRLSVADPDLNIYEGQDDRLPDGSRVELSIYEHEWFFWPSRPHTVRLTLRGSWAIAEQTKWIETAEIKEVKVLSTNRSETVIEFECRDGLSAEVLLTPKK</sequence>
<dbReference type="InterPro" id="IPR008979">
    <property type="entry name" value="Galactose-bd-like_sf"/>
</dbReference>
<dbReference type="Gene3D" id="2.60.120.430">
    <property type="entry name" value="Galactose-binding lectin"/>
    <property type="match status" value="1"/>
</dbReference>
<feature type="signal peptide" evidence="6">
    <location>
        <begin position="1"/>
        <end position="26"/>
    </location>
</feature>
<dbReference type="SUPFAM" id="SSF49863">
    <property type="entry name" value="Hyaluronate lyase-like, C-terminal domain"/>
    <property type="match status" value="1"/>
</dbReference>